<accession>A0A074K238</accession>
<dbReference type="InterPro" id="IPR036291">
    <property type="entry name" value="NAD(P)-bd_dom_sf"/>
</dbReference>
<dbReference type="InterPro" id="IPR013154">
    <property type="entry name" value="ADH-like_N"/>
</dbReference>
<proteinExistence type="predicted"/>
<dbReference type="Pfam" id="PF08240">
    <property type="entry name" value="ADH_N"/>
    <property type="match status" value="1"/>
</dbReference>
<gene>
    <name evidence="2" type="ORF">DT23_02220</name>
</gene>
<dbReference type="InterPro" id="IPR051397">
    <property type="entry name" value="Zn-ADH-like_protein"/>
</dbReference>
<dbReference type="EMBL" id="AUNB01000001">
    <property type="protein sequence ID" value="KEO61813.1"/>
    <property type="molecule type" value="Genomic_DNA"/>
</dbReference>
<reference evidence="2 3" key="1">
    <citation type="journal article" date="2015" name="Antonie Van Leeuwenhoek">
        <title>Thioclava indica sp. nov., isolated from surface seawater of the Indian Ocean.</title>
        <authorList>
            <person name="Liu Y."/>
            <person name="Lai Q."/>
            <person name="Du J."/>
            <person name="Xu H."/>
            <person name="Jiang L."/>
            <person name="Shao Z."/>
        </authorList>
    </citation>
    <scope>NUCLEOTIDE SEQUENCE [LARGE SCALE GENOMIC DNA]</scope>
    <source>
        <strain evidence="2 3">DT23-4</strain>
    </source>
</reference>
<dbReference type="AlphaFoldDB" id="A0A074K238"/>
<name>A0A074K238_9RHOB</name>
<dbReference type="SUPFAM" id="SSF51735">
    <property type="entry name" value="NAD(P)-binding Rossmann-fold domains"/>
    <property type="match status" value="1"/>
</dbReference>
<dbReference type="OrthoDB" id="4190732at2"/>
<dbReference type="Pfam" id="PF00107">
    <property type="entry name" value="ADH_zinc_N"/>
    <property type="match status" value="1"/>
</dbReference>
<comment type="caution">
    <text evidence="2">The sequence shown here is derived from an EMBL/GenBank/DDBJ whole genome shotgun (WGS) entry which is preliminary data.</text>
</comment>
<dbReference type="CDD" id="cd08241">
    <property type="entry name" value="QOR1"/>
    <property type="match status" value="1"/>
</dbReference>
<sequence length="324" mass="33629">MRAFQVHTIGTPPKLHDIAPHAPVANEAQIAIRACGLNFADLLMIEGKYQDTPEAPFTLGMELAGEVIAAGPDCTLVPGTRVAVFAGQGGLAEVGNFPQARCTVMPDAMSFEQAAAFQIAYGTSHVALETRAALRAGETLVVLGAAGGVGLTAVEIGKALGGRVIACARGAAKLEIARAAGADEVVNVETDDLKGALKALGGANVIYDAIGGPAGEAAFRALKPGGRYLVIGFASGAVPVLPLNHALVKNIAIHGLYWGGYQTLDPEVLTQSMDKLFSWFQAGALHPHIGASYPLDRVADALEDLRARRSTGKLVITMQDTSEK</sequence>
<dbReference type="Gene3D" id="3.40.50.720">
    <property type="entry name" value="NAD(P)-binding Rossmann-like Domain"/>
    <property type="match status" value="1"/>
</dbReference>
<dbReference type="SUPFAM" id="SSF50129">
    <property type="entry name" value="GroES-like"/>
    <property type="match status" value="1"/>
</dbReference>
<dbReference type="Gene3D" id="3.90.180.10">
    <property type="entry name" value="Medium-chain alcohol dehydrogenases, catalytic domain"/>
    <property type="match status" value="1"/>
</dbReference>
<dbReference type="PANTHER" id="PTHR43677:SF4">
    <property type="entry name" value="QUINONE OXIDOREDUCTASE-LIKE PROTEIN 2"/>
    <property type="match status" value="1"/>
</dbReference>
<dbReference type="STRING" id="1353528.DT23_02220"/>
<evidence type="ECO:0000259" key="1">
    <source>
        <dbReference type="SMART" id="SM00829"/>
    </source>
</evidence>
<dbReference type="GO" id="GO:0016491">
    <property type="term" value="F:oxidoreductase activity"/>
    <property type="evidence" value="ECO:0007669"/>
    <property type="project" value="InterPro"/>
</dbReference>
<evidence type="ECO:0000313" key="2">
    <source>
        <dbReference type="EMBL" id="KEO61813.1"/>
    </source>
</evidence>
<organism evidence="2 3">
    <name type="scientific">Thioclava indica</name>
    <dbReference type="NCBI Taxonomy" id="1353528"/>
    <lineage>
        <taxon>Bacteria</taxon>
        <taxon>Pseudomonadati</taxon>
        <taxon>Pseudomonadota</taxon>
        <taxon>Alphaproteobacteria</taxon>
        <taxon>Rhodobacterales</taxon>
        <taxon>Paracoccaceae</taxon>
        <taxon>Thioclava</taxon>
    </lineage>
</organism>
<evidence type="ECO:0000313" key="3">
    <source>
        <dbReference type="Proteomes" id="UP000027471"/>
    </source>
</evidence>
<dbReference type="InterPro" id="IPR011032">
    <property type="entry name" value="GroES-like_sf"/>
</dbReference>
<dbReference type="Proteomes" id="UP000027471">
    <property type="component" value="Unassembled WGS sequence"/>
</dbReference>
<protein>
    <recommendedName>
        <fullName evidence="1">Enoyl reductase (ER) domain-containing protein</fullName>
    </recommendedName>
</protein>
<keyword evidence="3" id="KW-1185">Reference proteome</keyword>
<feature type="domain" description="Enoyl reductase (ER)" evidence="1">
    <location>
        <begin position="10"/>
        <end position="316"/>
    </location>
</feature>
<dbReference type="eggNOG" id="COG0604">
    <property type="taxonomic scope" value="Bacteria"/>
</dbReference>
<dbReference type="PANTHER" id="PTHR43677">
    <property type="entry name" value="SHORT-CHAIN DEHYDROGENASE/REDUCTASE"/>
    <property type="match status" value="1"/>
</dbReference>
<dbReference type="InterPro" id="IPR020843">
    <property type="entry name" value="ER"/>
</dbReference>
<dbReference type="SMART" id="SM00829">
    <property type="entry name" value="PKS_ER"/>
    <property type="match status" value="1"/>
</dbReference>
<dbReference type="InterPro" id="IPR013149">
    <property type="entry name" value="ADH-like_C"/>
</dbReference>
<dbReference type="RefSeq" id="WP_038127803.1">
    <property type="nucleotide sequence ID" value="NZ_AUNB01000001.1"/>
</dbReference>